<keyword evidence="6" id="KW-1185">Reference proteome</keyword>
<reference evidence="5 6" key="1">
    <citation type="submission" date="2019-09" db="EMBL/GenBank/DDBJ databases">
        <title>Draft genome of the ectomycorrhizal ascomycete Sphaerosporella brunnea.</title>
        <authorList>
            <consortium name="DOE Joint Genome Institute"/>
            <person name="Benucci G.M."/>
            <person name="Marozzi G."/>
            <person name="Antonielli L."/>
            <person name="Sanchez S."/>
            <person name="Marco P."/>
            <person name="Wang X."/>
            <person name="Falini L.B."/>
            <person name="Barry K."/>
            <person name="Haridas S."/>
            <person name="Lipzen A."/>
            <person name="Labutti K."/>
            <person name="Grigoriev I.V."/>
            <person name="Murat C."/>
            <person name="Martin F."/>
            <person name="Albertini E."/>
            <person name="Donnini D."/>
            <person name="Bonito G."/>
        </authorList>
    </citation>
    <scope>NUCLEOTIDE SEQUENCE [LARGE SCALE GENOMIC DNA]</scope>
    <source>
        <strain evidence="5 6">Sb_GMNB300</strain>
    </source>
</reference>
<protein>
    <recommendedName>
        <fullName evidence="1">gamma-glutamylcyclotransferase</fullName>
        <ecNumber evidence="1">4.3.2.9</ecNumber>
    </recommendedName>
</protein>
<comment type="caution">
    <text evidence="5">The sequence shown here is derived from an EMBL/GenBank/DDBJ whole genome shotgun (WGS) entry which is preliminary data.</text>
</comment>
<feature type="binding site" evidence="4">
    <location>
        <position position="156"/>
    </location>
    <ligand>
        <name>substrate</name>
    </ligand>
</feature>
<accession>A0A5J5EIB6</accession>
<evidence type="ECO:0000256" key="3">
    <source>
        <dbReference type="PIRSR" id="PIRSR617939-1"/>
    </source>
</evidence>
<dbReference type="EC" id="4.3.2.9" evidence="1"/>
<dbReference type="PANTHER" id="PTHR12935:SF0">
    <property type="entry name" value="GAMMA-GLUTAMYLCYCLOTRANSFERASE"/>
    <property type="match status" value="1"/>
</dbReference>
<feature type="active site" description="Proton acceptor" evidence="3">
    <location>
        <position position="106"/>
    </location>
</feature>
<sequence>MTPRAPAPARPMNPPQHIWYFAYGSNLSSSTLTDSRGITPLTSARVSLPGWTLAFTIPGLPYREPVFASITPRPNSDNKTNTCIPDVTGVAYLLTAAQYTRLVASEGGGAVYASIPVAAVPVGAEDARRLGGEGVVVWTLTTGLLARKCGRPSARYMDIIEDGAAESGLPVEYRGYLAEVGRYEGPRGLRRRLGAALFLAVWVPVMSIVHRLVEMTIGIDGLAPPGVRAVVRAVFVLMWLWHDYVHAPVWGRGDGAEECNAKGKC</sequence>
<dbReference type="EMBL" id="VXIS01000262">
    <property type="protein sequence ID" value="KAA8895462.1"/>
    <property type="molecule type" value="Genomic_DNA"/>
</dbReference>
<proteinExistence type="predicted"/>
<dbReference type="OrthoDB" id="2017317at2759"/>
<dbReference type="Gene3D" id="3.10.490.10">
    <property type="entry name" value="Gamma-glutamyl cyclotransferase-like"/>
    <property type="match status" value="1"/>
</dbReference>
<dbReference type="InterPro" id="IPR017939">
    <property type="entry name" value="G-Glutamylcylcotransferase"/>
</dbReference>
<gene>
    <name evidence="5" type="ORF">FN846DRAFT_969630</name>
</gene>
<evidence type="ECO:0000256" key="4">
    <source>
        <dbReference type="PIRSR" id="PIRSR617939-2"/>
    </source>
</evidence>
<evidence type="ECO:0000313" key="5">
    <source>
        <dbReference type="EMBL" id="KAA8895462.1"/>
    </source>
</evidence>
<dbReference type="PANTHER" id="PTHR12935">
    <property type="entry name" value="GAMMA-GLUTAMYLCYCLOTRANSFERASE"/>
    <property type="match status" value="1"/>
</dbReference>
<dbReference type="InParanoid" id="A0A5J5EIB6"/>
<evidence type="ECO:0000313" key="6">
    <source>
        <dbReference type="Proteomes" id="UP000326924"/>
    </source>
</evidence>
<dbReference type="GO" id="GO:0003839">
    <property type="term" value="F:gamma-glutamylcyclotransferase activity"/>
    <property type="evidence" value="ECO:0007669"/>
    <property type="project" value="UniProtKB-EC"/>
</dbReference>
<evidence type="ECO:0000256" key="1">
    <source>
        <dbReference type="ARBA" id="ARBA00012346"/>
    </source>
</evidence>
<dbReference type="Proteomes" id="UP000326924">
    <property type="component" value="Unassembled WGS sequence"/>
</dbReference>
<organism evidence="5 6">
    <name type="scientific">Sphaerosporella brunnea</name>
    <dbReference type="NCBI Taxonomy" id="1250544"/>
    <lineage>
        <taxon>Eukaryota</taxon>
        <taxon>Fungi</taxon>
        <taxon>Dikarya</taxon>
        <taxon>Ascomycota</taxon>
        <taxon>Pezizomycotina</taxon>
        <taxon>Pezizomycetes</taxon>
        <taxon>Pezizales</taxon>
        <taxon>Pyronemataceae</taxon>
        <taxon>Sphaerosporella</taxon>
    </lineage>
</organism>
<dbReference type="AlphaFoldDB" id="A0A5J5EIB6"/>
<name>A0A5J5EIB6_9PEZI</name>
<keyword evidence="2" id="KW-0456">Lyase</keyword>
<feature type="binding site" evidence="4">
    <location>
        <begin position="20"/>
        <end position="25"/>
    </location>
    <ligand>
        <name>substrate</name>
    </ligand>
</feature>
<evidence type="ECO:0000256" key="2">
    <source>
        <dbReference type="ARBA" id="ARBA00023239"/>
    </source>
</evidence>